<name>A0ACB8DV32_DERSI</name>
<sequence>MAKYWLFTADQLSPDIRRPANCCHWELCAAESMDQSDHSTEVGFRRSPIVCHSEYDSDHGVLLKAEYETQRVSEERAFDARQLLSGRELLRVKQKLVGFRFGWGIKVDLVPDAEEVVQALFRLKQGLVKVINKKVCHSEYDSDHGVLLKAEYETQKVLEERAFDARQLLSGRELLRVKQKLVGFRFGWGIKVDLVPDAEEVVQALFRLKQGLVKVINKKVCHSEYDSDHGVLLKAEYETQKVSEERAFDARQLLSGRELLRVKQKLVGFRFGWGIKVDLVPDAEEVVQALFRLKQGRVKVINKKVCHSEYDSDHGVLLKAEYETQRVSEERAFDARQLLSGRELLRVKQKLVGFRFGWGIKVDLVPDAEQVVQALFRLK</sequence>
<proteinExistence type="predicted"/>
<dbReference type="EMBL" id="CM023470">
    <property type="protein sequence ID" value="KAH7978211.1"/>
    <property type="molecule type" value="Genomic_DNA"/>
</dbReference>
<gene>
    <name evidence="1" type="ORF">HPB49_004815</name>
</gene>
<evidence type="ECO:0000313" key="1">
    <source>
        <dbReference type="EMBL" id="KAH7978211.1"/>
    </source>
</evidence>
<comment type="caution">
    <text evidence="1">The sequence shown here is derived from an EMBL/GenBank/DDBJ whole genome shotgun (WGS) entry which is preliminary data.</text>
</comment>
<keyword evidence="2" id="KW-1185">Reference proteome</keyword>
<reference evidence="1" key="1">
    <citation type="submission" date="2020-05" db="EMBL/GenBank/DDBJ databases">
        <title>Large-scale comparative analyses of tick genomes elucidate their genetic diversity and vector capacities.</title>
        <authorList>
            <person name="Jia N."/>
            <person name="Wang J."/>
            <person name="Shi W."/>
            <person name="Du L."/>
            <person name="Sun Y."/>
            <person name="Zhan W."/>
            <person name="Jiang J."/>
            <person name="Wang Q."/>
            <person name="Zhang B."/>
            <person name="Ji P."/>
            <person name="Sakyi L.B."/>
            <person name="Cui X."/>
            <person name="Yuan T."/>
            <person name="Jiang B."/>
            <person name="Yang W."/>
            <person name="Lam T.T.-Y."/>
            <person name="Chang Q."/>
            <person name="Ding S."/>
            <person name="Wang X."/>
            <person name="Zhu J."/>
            <person name="Ruan X."/>
            <person name="Zhao L."/>
            <person name="Wei J."/>
            <person name="Que T."/>
            <person name="Du C."/>
            <person name="Cheng J."/>
            <person name="Dai P."/>
            <person name="Han X."/>
            <person name="Huang E."/>
            <person name="Gao Y."/>
            <person name="Liu J."/>
            <person name="Shao H."/>
            <person name="Ye R."/>
            <person name="Li L."/>
            <person name="Wei W."/>
            <person name="Wang X."/>
            <person name="Wang C."/>
            <person name="Yang T."/>
            <person name="Huo Q."/>
            <person name="Li W."/>
            <person name="Guo W."/>
            <person name="Chen H."/>
            <person name="Zhou L."/>
            <person name="Ni X."/>
            <person name="Tian J."/>
            <person name="Zhou Y."/>
            <person name="Sheng Y."/>
            <person name="Liu T."/>
            <person name="Pan Y."/>
            <person name="Xia L."/>
            <person name="Li J."/>
            <person name="Zhao F."/>
            <person name="Cao W."/>
        </authorList>
    </citation>
    <scope>NUCLEOTIDE SEQUENCE</scope>
    <source>
        <strain evidence="1">Dsil-2018</strain>
    </source>
</reference>
<organism evidence="1 2">
    <name type="scientific">Dermacentor silvarum</name>
    <name type="common">Tick</name>
    <dbReference type="NCBI Taxonomy" id="543639"/>
    <lineage>
        <taxon>Eukaryota</taxon>
        <taxon>Metazoa</taxon>
        <taxon>Ecdysozoa</taxon>
        <taxon>Arthropoda</taxon>
        <taxon>Chelicerata</taxon>
        <taxon>Arachnida</taxon>
        <taxon>Acari</taxon>
        <taxon>Parasitiformes</taxon>
        <taxon>Ixodida</taxon>
        <taxon>Ixodoidea</taxon>
        <taxon>Ixodidae</taxon>
        <taxon>Rhipicephalinae</taxon>
        <taxon>Dermacentor</taxon>
    </lineage>
</organism>
<accession>A0ACB8DV32</accession>
<dbReference type="Proteomes" id="UP000821865">
    <property type="component" value="Chromosome 1"/>
</dbReference>
<protein>
    <submittedName>
        <fullName evidence="1">Uncharacterized protein</fullName>
    </submittedName>
</protein>
<evidence type="ECO:0000313" key="2">
    <source>
        <dbReference type="Proteomes" id="UP000821865"/>
    </source>
</evidence>